<evidence type="ECO:0000256" key="8">
    <source>
        <dbReference type="ARBA" id="ARBA00023157"/>
    </source>
</evidence>
<evidence type="ECO:0000256" key="1">
    <source>
        <dbReference type="ARBA" id="ARBA00008721"/>
    </source>
</evidence>
<feature type="domain" description="Peptidase M43 pregnancy-associated plasma-A" evidence="9">
    <location>
        <begin position="259"/>
        <end position="345"/>
    </location>
</feature>
<dbReference type="AlphaFoldDB" id="A0A7K2IVJ6"/>
<dbReference type="PANTHER" id="PTHR47466:SF1">
    <property type="entry name" value="METALLOPROTEASE MEP1 (AFU_ORTHOLOGUE AFUA_1G07730)-RELATED"/>
    <property type="match status" value="1"/>
</dbReference>
<organism evidence="10 11">
    <name type="scientific">Nocardiopsis alba</name>
    <dbReference type="NCBI Taxonomy" id="53437"/>
    <lineage>
        <taxon>Bacteria</taxon>
        <taxon>Bacillati</taxon>
        <taxon>Actinomycetota</taxon>
        <taxon>Actinomycetes</taxon>
        <taxon>Streptosporangiales</taxon>
        <taxon>Nocardiopsidaceae</taxon>
        <taxon>Nocardiopsis</taxon>
    </lineage>
</organism>
<evidence type="ECO:0000313" key="11">
    <source>
        <dbReference type="Proteomes" id="UP000467124"/>
    </source>
</evidence>
<evidence type="ECO:0000256" key="6">
    <source>
        <dbReference type="ARBA" id="ARBA00022833"/>
    </source>
</evidence>
<dbReference type="Proteomes" id="UP000467124">
    <property type="component" value="Unassembled WGS sequence"/>
</dbReference>
<keyword evidence="7 10" id="KW-0482">Metalloprotease</keyword>
<dbReference type="GO" id="GO:0046872">
    <property type="term" value="F:metal ion binding"/>
    <property type="evidence" value="ECO:0007669"/>
    <property type="project" value="UniProtKB-KW"/>
</dbReference>
<comment type="similarity">
    <text evidence="1">Belongs to the peptidase M43B family.</text>
</comment>
<evidence type="ECO:0000256" key="5">
    <source>
        <dbReference type="ARBA" id="ARBA00022801"/>
    </source>
</evidence>
<keyword evidence="4" id="KW-0732">Signal</keyword>
<dbReference type="Pfam" id="PF05572">
    <property type="entry name" value="Peptidase_M43"/>
    <property type="match status" value="1"/>
</dbReference>
<accession>A0A7K2IVJ6</accession>
<gene>
    <name evidence="10" type="ORF">GTW20_17345</name>
</gene>
<protein>
    <submittedName>
        <fullName evidence="10">Zinc metalloprotease</fullName>
    </submittedName>
</protein>
<evidence type="ECO:0000256" key="4">
    <source>
        <dbReference type="ARBA" id="ARBA00022729"/>
    </source>
</evidence>
<comment type="caution">
    <text evidence="10">The sequence shown here is derived from an EMBL/GenBank/DDBJ whole genome shotgun (WGS) entry which is preliminary data.</text>
</comment>
<keyword evidence="5" id="KW-0378">Hydrolase</keyword>
<evidence type="ECO:0000256" key="7">
    <source>
        <dbReference type="ARBA" id="ARBA00023049"/>
    </source>
</evidence>
<dbReference type="EMBL" id="WWHY01000001">
    <property type="protein sequence ID" value="MYR33973.1"/>
    <property type="molecule type" value="Genomic_DNA"/>
</dbReference>
<keyword evidence="2 10" id="KW-0645">Protease</keyword>
<name>A0A7K2IVJ6_9ACTN</name>
<evidence type="ECO:0000259" key="9">
    <source>
        <dbReference type="Pfam" id="PF05572"/>
    </source>
</evidence>
<evidence type="ECO:0000256" key="3">
    <source>
        <dbReference type="ARBA" id="ARBA00022723"/>
    </source>
</evidence>
<dbReference type="InterPro" id="IPR024079">
    <property type="entry name" value="MetalloPept_cat_dom_sf"/>
</dbReference>
<evidence type="ECO:0000256" key="2">
    <source>
        <dbReference type="ARBA" id="ARBA00022670"/>
    </source>
</evidence>
<keyword evidence="3" id="KW-0479">Metal-binding</keyword>
<dbReference type="PANTHER" id="PTHR47466">
    <property type="match status" value="1"/>
</dbReference>
<evidence type="ECO:0000313" key="10">
    <source>
        <dbReference type="EMBL" id="MYR33973.1"/>
    </source>
</evidence>
<sequence length="357" mass="38400">MGSTSLRSDITTVREVIGRSSRGGSAALWSGLSLCALALTGLVVGTPPDPTVSSTGAEPERTGAVAQAAHCPPGTEPVSESTAAMRVADPGVGAEGEVEVTPEQAAEYEERLREALGPSRDRQIAPPYTVPVVVHVISAEDGGGNVTDARVREQIDVMNRAYRGDYAQGSEGTDTGFRFELSDVTRSVNDDWFHRFRQYDDTIRSQLRQGGPETLNIYTADLGSGLLGYSTFPQDYRAAPERDGVAIAHDTLPGGDRDRFNEGHTGTHEVGHWLGLFHTFQNGCESPGDYVDDTPYEREAASGCPVGRDTCPDRPGKDPVTNFMNYSDDACMTHFTQGQAVRMAEHWTAFRGGSARA</sequence>
<reference evidence="10 11" key="1">
    <citation type="journal article" date="2019" name="Nat. Commun.">
        <title>The antimicrobial potential of Streptomyces from insect microbiomes.</title>
        <authorList>
            <person name="Chevrette M.G."/>
            <person name="Carlson C.M."/>
            <person name="Ortega H.E."/>
            <person name="Thomas C."/>
            <person name="Ananiev G.E."/>
            <person name="Barns K.J."/>
            <person name="Book A.J."/>
            <person name="Cagnazzo J."/>
            <person name="Carlos C."/>
            <person name="Flanigan W."/>
            <person name="Grubbs K.J."/>
            <person name="Horn H.A."/>
            <person name="Hoffmann F.M."/>
            <person name="Klassen J.L."/>
            <person name="Knack J.J."/>
            <person name="Lewin G.R."/>
            <person name="McDonald B.R."/>
            <person name="Muller L."/>
            <person name="Melo W.G.P."/>
            <person name="Pinto-Tomas A.A."/>
            <person name="Schmitz A."/>
            <person name="Wendt-Pienkowski E."/>
            <person name="Wildman S."/>
            <person name="Zhao M."/>
            <person name="Zhang F."/>
            <person name="Bugni T.S."/>
            <person name="Andes D.R."/>
            <person name="Pupo M.T."/>
            <person name="Currie C.R."/>
        </authorList>
    </citation>
    <scope>NUCLEOTIDE SEQUENCE [LARGE SCALE GENOMIC DNA]</scope>
    <source>
        <strain evidence="10 11">SID5840</strain>
    </source>
</reference>
<dbReference type="Gene3D" id="3.40.390.10">
    <property type="entry name" value="Collagenase (Catalytic Domain)"/>
    <property type="match status" value="1"/>
</dbReference>
<dbReference type="SUPFAM" id="SSF55486">
    <property type="entry name" value="Metalloproteases ('zincins'), catalytic domain"/>
    <property type="match status" value="1"/>
</dbReference>
<keyword evidence="6" id="KW-0862">Zinc</keyword>
<dbReference type="InterPro" id="IPR008754">
    <property type="entry name" value="Peptidase_M43"/>
</dbReference>
<dbReference type="CDD" id="cd04275">
    <property type="entry name" value="ZnMc_pappalysin_like"/>
    <property type="match status" value="1"/>
</dbReference>
<dbReference type="GO" id="GO:0008237">
    <property type="term" value="F:metallopeptidase activity"/>
    <property type="evidence" value="ECO:0007669"/>
    <property type="project" value="UniProtKB-KW"/>
</dbReference>
<proteinExistence type="inferred from homology"/>
<keyword evidence="8" id="KW-1015">Disulfide bond</keyword>
<dbReference type="GO" id="GO:0006508">
    <property type="term" value="P:proteolysis"/>
    <property type="evidence" value="ECO:0007669"/>
    <property type="project" value="UniProtKB-KW"/>
</dbReference>